<dbReference type="SMART" id="SM00822">
    <property type="entry name" value="PKS_KR"/>
    <property type="match status" value="1"/>
</dbReference>
<dbReference type="InterPro" id="IPR050259">
    <property type="entry name" value="SDR"/>
</dbReference>
<dbReference type="AlphaFoldDB" id="A0A7C1JZA3"/>
<dbReference type="GO" id="GO:0016491">
    <property type="term" value="F:oxidoreductase activity"/>
    <property type="evidence" value="ECO:0007669"/>
    <property type="project" value="UniProtKB-KW"/>
</dbReference>
<dbReference type="PROSITE" id="PS00061">
    <property type="entry name" value="ADH_SHORT"/>
    <property type="match status" value="1"/>
</dbReference>
<evidence type="ECO:0000256" key="2">
    <source>
        <dbReference type="ARBA" id="ARBA00023002"/>
    </source>
</evidence>
<dbReference type="SUPFAM" id="SSF51735">
    <property type="entry name" value="NAD(P)-binding Rossmann-fold domains"/>
    <property type="match status" value="1"/>
</dbReference>
<dbReference type="PRINTS" id="PR00080">
    <property type="entry name" value="SDRFAMILY"/>
</dbReference>
<dbReference type="Pfam" id="PF13561">
    <property type="entry name" value="adh_short_C2"/>
    <property type="match status" value="1"/>
</dbReference>
<dbReference type="Gene3D" id="3.40.50.720">
    <property type="entry name" value="NAD(P)-binding Rossmann-like Domain"/>
    <property type="match status" value="1"/>
</dbReference>
<dbReference type="InterPro" id="IPR002347">
    <property type="entry name" value="SDR_fam"/>
</dbReference>
<evidence type="ECO:0000313" key="4">
    <source>
        <dbReference type="EMBL" id="HDX30729.1"/>
    </source>
</evidence>
<sequence length="256" mass="27102">MSVLFRSDAFAGQRVLVTGGSRGIGRAITLAFARLGAEVFFCYRSDRAAAQAVLREAQAEGLRVQGYQADVADQRAVQQLVADIQTAAGHIDVLVNNAGFFPSASVLEMTAEEWDTALRTNLYAVFYCSQAVLPGMMAMGGGAIINIASVAGQRGSARHAHYAAAKGGVLAFTRSLAREVIAYNIRVNAVSPGRIATDLLIGEENAQEYARWMADTPARRLGTAEEVADAVLFLASPVSAYIVGETIAVNGGLLME</sequence>
<accession>A0A7C1JZA3</accession>
<dbReference type="PANTHER" id="PTHR42879">
    <property type="entry name" value="3-OXOACYL-(ACYL-CARRIER-PROTEIN) REDUCTASE"/>
    <property type="match status" value="1"/>
</dbReference>
<feature type="domain" description="Ketoreductase" evidence="3">
    <location>
        <begin position="13"/>
        <end position="193"/>
    </location>
</feature>
<name>A0A7C1JZA3_9CHLR</name>
<comment type="similarity">
    <text evidence="1">Belongs to the short-chain dehydrogenases/reductases (SDR) family.</text>
</comment>
<dbReference type="FunFam" id="3.40.50.720:FF:000173">
    <property type="entry name" value="3-oxoacyl-[acyl-carrier protein] reductase"/>
    <property type="match status" value="1"/>
</dbReference>
<dbReference type="InterPro" id="IPR020904">
    <property type="entry name" value="Sc_DH/Rdtase_CS"/>
</dbReference>
<evidence type="ECO:0000256" key="1">
    <source>
        <dbReference type="ARBA" id="ARBA00006484"/>
    </source>
</evidence>
<keyword evidence="2" id="KW-0560">Oxidoreductase</keyword>
<dbReference type="InterPro" id="IPR057326">
    <property type="entry name" value="KR_dom"/>
</dbReference>
<protein>
    <submittedName>
        <fullName evidence="4">3-oxoacyl-ACP reductase FabG</fullName>
    </submittedName>
</protein>
<dbReference type="EMBL" id="DSMG01000051">
    <property type="protein sequence ID" value="HDX30729.1"/>
    <property type="molecule type" value="Genomic_DNA"/>
</dbReference>
<comment type="caution">
    <text evidence="4">The sequence shown here is derived from an EMBL/GenBank/DDBJ whole genome shotgun (WGS) entry which is preliminary data.</text>
</comment>
<organism evidence="4">
    <name type="scientific">Caldilinea aerophila</name>
    <dbReference type="NCBI Taxonomy" id="133453"/>
    <lineage>
        <taxon>Bacteria</taxon>
        <taxon>Bacillati</taxon>
        <taxon>Chloroflexota</taxon>
        <taxon>Caldilineae</taxon>
        <taxon>Caldilineales</taxon>
        <taxon>Caldilineaceae</taxon>
        <taxon>Caldilinea</taxon>
    </lineage>
</organism>
<dbReference type="NCBIfam" id="NF009466">
    <property type="entry name" value="PRK12826.1-2"/>
    <property type="match status" value="1"/>
</dbReference>
<reference evidence="4" key="1">
    <citation type="journal article" date="2020" name="mSystems">
        <title>Genome- and Community-Level Interaction Insights into Carbon Utilization and Element Cycling Functions of Hydrothermarchaeota in Hydrothermal Sediment.</title>
        <authorList>
            <person name="Zhou Z."/>
            <person name="Liu Y."/>
            <person name="Xu W."/>
            <person name="Pan J."/>
            <person name="Luo Z.H."/>
            <person name="Li M."/>
        </authorList>
    </citation>
    <scope>NUCLEOTIDE SEQUENCE [LARGE SCALE GENOMIC DNA]</scope>
    <source>
        <strain evidence="4">SpSt-289</strain>
    </source>
</reference>
<proteinExistence type="inferred from homology"/>
<dbReference type="GO" id="GO:0032787">
    <property type="term" value="P:monocarboxylic acid metabolic process"/>
    <property type="evidence" value="ECO:0007669"/>
    <property type="project" value="UniProtKB-ARBA"/>
</dbReference>
<dbReference type="PANTHER" id="PTHR42879:SF2">
    <property type="entry name" value="3-OXOACYL-[ACYL-CARRIER-PROTEIN] REDUCTASE FABG"/>
    <property type="match status" value="1"/>
</dbReference>
<gene>
    <name evidence="4" type="ORF">ENQ20_04460</name>
</gene>
<evidence type="ECO:0000259" key="3">
    <source>
        <dbReference type="SMART" id="SM00822"/>
    </source>
</evidence>
<dbReference type="InterPro" id="IPR036291">
    <property type="entry name" value="NAD(P)-bd_dom_sf"/>
</dbReference>
<dbReference type="PRINTS" id="PR00081">
    <property type="entry name" value="GDHRDH"/>
</dbReference>